<proteinExistence type="predicted"/>
<gene>
    <name evidence="2" type="ORF">Psch_02976</name>
</gene>
<comment type="caution">
    <text evidence="2">The sequence shown here is derived from an EMBL/GenBank/DDBJ whole genome shotgun (WGS) entry which is preliminary data.</text>
</comment>
<evidence type="ECO:0000259" key="1">
    <source>
        <dbReference type="SMART" id="SM01066"/>
    </source>
</evidence>
<dbReference type="EMBL" id="QFGA01000002">
    <property type="protein sequence ID" value="TEB05934.1"/>
    <property type="molecule type" value="Genomic_DNA"/>
</dbReference>
<dbReference type="AlphaFoldDB" id="A0A4Y7RAE9"/>
<dbReference type="RefSeq" id="WP_190258612.1">
    <property type="nucleotide sequence ID" value="NZ_QFGA01000002.1"/>
</dbReference>
<protein>
    <submittedName>
        <fullName evidence="2">Carbohydrate binding domain (Family 25)</fullName>
    </submittedName>
</protein>
<dbReference type="InterPro" id="IPR005085">
    <property type="entry name" value="CBM25"/>
</dbReference>
<dbReference type="Gene3D" id="2.60.40.10">
    <property type="entry name" value="Immunoglobulins"/>
    <property type="match status" value="1"/>
</dbReference>
<dbReference type="GO" id="GO:2001070">
    <property type="term" value="F:starch binding"/>
    <property type="evidence" value="ECO:0007669"/>
    <property type="project" value="InterPro"/>
</dbReference>
<name>A0A4Y7RAE9_9FIRM</name>
<accession>A0A4Y7RAE9</accession>
<sequence length="103" mass="11918">MYNQGWSDQQRGVQVKALNPQASDITVYYTGLLNKAGATQVFLHAGFGDPKHWSVTEDYRMQRTPEGWKKSFNMEDNTVSFCFRDSGNNWDNNNGNNWTYRIT</sequence>
<feature type="domain" description="Carbohydrate binding module family 25" evidence="1">
    <location>
        <begin position="22"/>
        <end position="103"/>
    </location>
</feature>
<dbReference type="SMART" id="SM01066">
    <property type="entry name" value="CBM_25"/>
    <property type="match status" value="1"/>
</dbReference>
<keyword evidence="3" id="KW-1185">Reference proteome</keyword>
<evidence type="ECO:0000313" key="2">
    <source>
        <dbReference type="EMBL" id="TEB05934.1"/>
    </source>
</evidence>
<dbReference type="InterPro" id="IPR013783">
    <property type="entry name" value="Ig-like_fold"/>
</dbReference>
<evidence type="ECO:0000313" key="3">
    <source>
        <dbReference type="Proteomes" id="UP000298324"/>
    </source>
</evidence>
<reference evidence="2 3" key="1">
    <citation type="journal article" date="2018" name="Environ. Microbiol.">
        <title>Novel energy conservation strategies and behaviour of Pelotomaculum schinkii driving syntrophic propionate catabolism.</title>
        <authorList>
            <person name="Hidalgo-Ahumada C.A.P."/>
            <person name="Nobu M.K."/>
            <person name="Narihiro T."/>
            <person name="Tamaki H."/>
            <person name="Liu W.T."/>
            <person name="Kamagata Y."/>
            <person name="Stams A.J.M."/>
            <person name="Imachi H."/>
            <person name="Sousa D.Z."/>
        </authorList>
    </citation>
    <scope>NUCLEOTIDE SEQUENCE [LARGE SCALE GENOMIC DNA]</scope>
    <source>
        <strain evidence="2 3">HH</strain>
    </source>
</reference>
<organism evidence="2 3">
    <name type="scientific">Pelotomaculum schinkii</name>
    <dbReference type="NCBI Taxonomy" id="78350"/>
    <lineage>
        <taxon>Bacteria</taxon>
        <taxon>Bacillati</taxon>
        <taxon>Bacillota</taxon>
        <taxon>Clostridia</taxon>
        <taxon>Eubacteriales</taxon>
        <taxon>Desulfotomaculaceae</taxon>
        <taxon>Pelotomaculum</taxon>
    </lineage>
</organism>
<dbReference type="Proteomes" id="UP000298324">
    <property type="component" value="Unassembled WGS sequence"/>
</dbReference>
<dbReference type="Pfam" id="PF16760">
    <property type="entry name" value="CBM53"/>
    <property type="match status" value="1"/>
</dbReference>